<evidence type="ECO:0000256" key="6">
    <source>
        <dbReference type="ARBA" id="ARBA00061363"/>
    </source>
</evidence>
<dbReference type="CDD" id="cd00477">
    <property type="entry name" value="FTHFS"/>
    <property type="match status" value="1"/>
</dbReference>
<evidence type="ECO:0000256" key="1">
    <source>
        <dbReference type="ARBA" id="ARBA00022563"/>
    </source>
</evidence>
<dbReference type="Gene3D" id="3.30.1510.10">
    <property type="entry name" value="Domain 2, N(10)-formyltetrahydrofolate synthetase"/>
    <property type="match status" value="1"/>
</dbReference>
<keyword evidence="4 7" id="KW-0067">ATP-binding</keyword>
<dbReference type="GO" id="GO:0004329">
    <property type="term" value="F:formate-tetrahydrofolate ligase activity"/>
    <property type="evidence" value="ECO:0007669"/>
    <property type="project" value="UniProtKB-UniRule"/>
</dbReference>
<evidence type="ECO:0000256" key="7">
    <source>
        <dbReference type="HAMAP-Rule" id="MF_01543"/>
    </source>
</evidence>
<dbReference type="FunFam" id="3.30.1510.10:FF:000001">
    <property type="entry name" value="Formate--tetrahydrofolate ligase"/>
    <property type="match status" value="1"/>
</dbReference>
<protein>
    <recommendedName>
        <fullName evidence="7">Formate--tetrahydrofolate ligase</fullName>
        <ecNumber evidence="7">6.3.4.3</ecNumber>
    </recommendedName>
    <alternativeName>
        <fullName evidence="7">Formyltetrahydrofolate synthetase</fullName>
        <shortName evidence="7">FHS</shortName>
        <shortName evidence="7">FTHFS</shortName>
    </alternativeName>
</protein>
<dbReference type="InterPro" id="IPR000559">
    <property type="entry name" value="Formate_THF_ligase"/>
</dbReference>
<comment type="pathway">
    <text evidence="7">One-carbon metabolism; tetrahydrofolate interconversion.</text>
</comment>
<evidence type="ECO:0000256" key="3">
    <source>
        <dbReference type="ARBA" id="ARBA00022741"/>
    </source>
</evidence>
<evidence type="ECO:0000313" key="9">
    <source>
        <dbReference type="Proteomes" id="UP000811545"/>
    </source>
</evidence>
<dbReference type="GO" id="GO:0005524">
    <property type="term" value="F:ATP binding"/>
    <property type="evidence" value="ECO:0007669"/>
    <property type="project" value="UniProtKB-UniRule"/>
</dbReference>
<evidence type="ECO:0000256" key="5">
    <source>
        <dbReference type="ARBA" id="ARBA00049033"/>
    </source>
</evidence>
<dbReference type="NCBIfam" id="NF010030">
    <property type="entry name" value="PRK13505.1"/>
    <property type="match status" value="1"/>
</dbReference>
<gene>
    <name evidence="8" type="primary">fhs_1</name>
    <name evidence="7" type="synonym">fhs</name>
    <name evidence="8" type="ORF">DDT42_01287</name>
</gene>
<evidence type="ECO:0000256" key="2">
    <source>
        <dbReference type="ARBA" id="ARBA00022598"/>
    </source>
</evidence>
<dbReference type="Gene3D" id="3.10.410.10">
    <property type="entry name" value="Formyltetrahydrofolate synthetase, domain 3"/>
    <property type="match status" value="1"/>
</dbReference>
<comment type="catalytic activity">
    <reaction evidence="5 7">
        <text>(6S)-5,6,7,8-tetrahydrofolate + formate + ATP = (6R)-10-formyltetrahydrofolate + ADP + phosphate</text>
        <dbReference type="Rhea" id="RHEA:20221"/>
        <dbReference type="ChEBI" id="CHEBI:15740"/>
        <dbReference type="ChEBI" id="CHEBI:30616"/>
        <dbReference type="ChEBI" id="CHEBI:43474"/>
        <dbReference type="ChEBI" id="CHEBI:57453"/>
        <dbReference type="ChEBI" id="CHEBI:195366"/>
        <dbReference type="ChEBI" id="CHEBI:456216"/>
        <dbReference type="EC" id="6.3.4.3"/>
    </reaction>
</comment>
<reference evidence="8 9" key="1">
    <citation type="journal article" date="2021" name="bioRxiv">
        <title>Unique metabolic strategies in Hadean analogues reveal hints for primordial physiology.</title>
        <authorList>
            <person name="Nobu M.K."/>
            <person name="Nakai R."/>
            <person name="Tamazawa S."/>
            <person name="Mori H."/>
            <person name="Toyoda A."/>
            <person name="Ijiri A."/>
            <person name="Suzuki S."/>
            <person name="Kurokawa K."/>
            <person name="Kamagata Y."/>
            <person name="Tamaki H."/>
        </authorList>
    </citation>
    <scope>NUCLEOTIDE SEQUENCE [LARGE SCALE GENOMIC DNA]</scope>
    <source>
        <strain evidence="8">BS525</strain>
    </source>
</reference>
<keyword evidence="3 7" id="KW-0547">Nucleotide-binding</keyword>
<evidence type="ECO:0000256" key="4">
    <source>
        <dbReference type="ARBA" id="ARBA00022840"/>
    </source>
</evidence>
<dbReference type="HAMAP" id="MF_01543">
    <property type="entry name" value="FTHFS"/>
    <property type="match status" value="1"/>
</dbReference>
<dbReference type="Pfam" id="PF01268">
    <property type="entry name" value="FTHFS"/>
    <property type="match status" value="1"/>
</dbReference>
<dbReference type="Proteomes" id="UP000811545">
    <property type="component" value="Unassembled WGS sequence"/>
</dbReference>
<dbReference type="Gene3D" id="3.40.50.300">
    <property type="entry name" value="P-loop containing nucleotide triphosphate hydrolases"/>
    <property type="match status" value="1"/>
</dbReference>
<sequence>MKSIPNHLNYTPKPIEKIAEIAGIDLKYIEPYGHYKGKIDLSLIKTLPPEKKGKLIFCTTINPTPAGEGKTTTTIALADALNLLGKKTILNLREPALGPLFGVRGGAIGGGKAQIIPRHDLVLHFTGDMHALTSANNLISAVLDNHIYQGNELNIDIRKIIHRHAIDMNDRQLRNMVTGLGKSHGTPREDGFDITPATELMTILCLAKDYRDLKTRISKIIIAYNQHGRPVTVEDLKISGAVTVLLKEALKPNLVQSIGGTPAMVHGGPFANIAHGCCSIVSTNLSLKLADFVVTEASFGADVGGEKFLDIKCRLGGYTPEAVVIVVSLKALKYHGGVDKKDLARESLPGLKKGLPNLIKHIENFQQVFQLPVLVAINSFEEDTLAELNLLQEECSQKGVKAILVKGWNEGGSGAINLAEEVINLTSQNHKSSFQFVYPIDKPVIDKIETIACKIYGAEGCSFAPQAYRELDKIENSPFRKLPVCIAKTQFSLTDNPLKLGRPQNFKININDLRVHAGAGLIIAFTGDIMTMPGLPRLPSALMMDIDEEGNYIGLSS</sequence>
<evidence type="ECO:0000313" key="8">
    <source>
        <dbReference type="EMBL" id="MBT9145416.1"/>
    </source>
</evidence>
<dbReference type="InterPro" id="IPR027417">
    <property type="entry name" value="P-loop_NTPase"/>
</dbReference>
<keyword evidence="2 7" id="KW-0436">Ligase</keyword>
<comment type="similarity">
    <text evidence="6 7">Belongs to the formate--tetrahydrofolate ligase family.</text>
</comment>
<dbReference type="SUPFAM" id="SSF52540">
    <property type="entry name" value="P-loop containing nucleoside triphosphate hydrolases"/>
    <property type="match status" value="1"/>
</dbReference>
<proteinExistence type="inferred from homology"/>
<organism evidence="8 9">
    <name type="scientific">Psychracetigena formicireducens</name>
    <dbReference type="NCBI Taxonomy" id="2986056"/>
    <lineage>
        <taxon>Bacteria</taxon>
        <taxon>Bacillati</taxon>
        <taxon>Candidatus Lithacetigenota</taxon>
        <taxon>Candidatus Psychracetigena</taxon>
    </lineage>
</organism>
<keyword evidence="1 7" id="KW-0554">One-carbon metabolism</keyword>
<dbReference type="AlphaFoldDB" id="A0A9E2BIT7"/>
<dbReference type="EMBL" id="QLTW01000090">
    <property type="protein sequence ID" value="MBT9145416.1"/>
    <property type="molecule type" value="Genomic_DNA"/>
</dbReference>
<accession>A0A9E2BIT7</accession>
<comment type="caution">
    <text evidence="8">The sequence shown here is derived from an EMBL/GenBank/DDBJ whole genome shotgun (WGS) entry which is preliminary data.</text>
</comment>
<dbReference type="GO" id="GO:0035999">
    <property type="term" value="P:tetrahydrofolate interconversion"/>
    <property type="evidence" value="ECO:0007669"/>
    <property type="project" value="UniProtKB-UniRule"/>
</dbReference>
<dbReference type="EC" id="6.3.4.3" evidence="7"/>
<feature type="binding site" evidence="7">
    <location>
        <begin position="64"/>
        <end position="71"/>
    </location>
    <ligand>
        <name>ATP</name>
        <dbReference type="ChEBI" id="CHEBI:30616"/>
    </ligand>
</feature>
<name>A0A9E2BIT7_PSYF1</name>